<feature type="binding site" evidence="6">
    <location>
        <position position="150"/>
    </location>
    <ligand>
        <name>S-adenosyl-L-methionine</name>
        <dbReference type="ChEBI" id="CHEBI:59789"/>
    </ligand>
</feature>
<dbReference type="InterPro" id="IPR003682">
    <property type="entry name" value="rRNA_ssu_MeTfrase_G"/>
</dbReference>
<sequence>MSVSEAVNPQQLQSILQSGLETLDCALSESQQHQLISYVALMHKWNKAYNLTSVRSPDQMMVKHVLDSLAVIPYVSAKCVIDVGTGPGLPGIPLAIALPEVQFVLLDSLGKRVRFMKQVAFELGLKNVEPVHARVEEHQPDFHYDLVLSRAFASLKDMLHWCQHLVDSQGAFLALKGQYPHDELKEVSEHFHVQAVNELTVPGLIGERHLVTIKKA</sequence>
<evidence type="ECO:0000256" key="6">
    <source>
        <dbReference type="HAMAP-Rule" id="MF_00074"/>
    </source>
</evidence>
<dbReference type="PIRSF" id="PIRSF003078">
    <property type="entry name" value="GidB"/>
    <property type="match status" value="1"/>
</dbReference>
<dbReference type="PANTHER" id="PTHR31760">
    <property type="entry name" value="S-ADENOSYL-L-METHIONINE-DEPENDENT METHYLTRANSFERASES SUPERFAMILY PROTEIN"/>
    <property type="match status" value="1"/>
</dbReference>
<feature type="binding site" evidence="6">
    <location>
        <position position="89"/>
    </location>
    <ligand>
        <name>S-adenosyl-L-methionine</name>
        <dbReference type="ChEBI" id="CHEBI:59789"/>
    </ligand>
</feature>
<dbReference type="AlphaFoldDB" id="A0A3D8M4Y2"/>
<accession>A0A3D8M4Y2</accession>
<dbReference type="PANTHER" id="PTHR31760:SF0">
    <property type="entry name" value="S-ADENOSYL-L-METHIONINE-DEPENDENT METHYLTRANSFERASES SUPERFAMILY PROTEIN"/>
    <property type="match status" value="1"/>
</dbReference>
<feature type="binding site" evidence="6">
    <location>
        <begin position="135"/>
        <end position="136"/>
    </location>
    <ligand>
        <name>S-adenosyl-L-methionine</name>
        <dbReference type="ChEBI" id="CHEBI:59789"/>
    </ligand>
</feature>
<dbReference type="GO" id="GO:0005829">
    <property type="term" value="C:cytosol"/>
    <property type="evidence" value="ECO:0007669"/>
    <property type="project" value="TreeGrafter"/>
</dbReference>
<dbReference type="EC" id="2.1.1.170" evidence="6"/>
<evidence type="ECO:0000256" key="2">
    <source>
        <dbReference type="ARBA" id="ARBA00022552"/>
    </source>
</evidence>
<proteinExistence type="inferred from homology"/>
<evidence type="ECO:0000313" key="7">
    <source>
        <dbReference type="EMBL" id="RDV24793.1"/>
    </source>
</evidence>
<feature type="binding site" evidence="6">
    <location>
        <position position="84"/>
    </location>
    <ligand>
        <name>S-adenosyl-L-methionine</name>
        <dbReference type="ChEBI" id="CHEBI:59789"/>
    </ligand>
</feature>
<keyword evidence="1 6" id="KW-0963">Cytoplasm</keyword>
<dbReference type="GO" id="GO:0070043">
    <property type="term" value="F:rRNA (guanine-N7-)-methyltransferase activity"/>
    <property type="evidence" value="ECO:0007669"/>
    <property type="project" value="UniProtKB-UniRule"/>
</dbReference>
<dbReference type="InterPro" id="IPR029063">
    <property type="entry name" value="SAM-dependent_MTases_sf"/>
</dbReference>
<dbReference type="Proteomes" id="UP000256561">
    <property type="component" value="Unassembled WGS sequence"/>
</dbReference>
<gene>
    <name evidence="6" type="primary">rsmG</name>
    <name evidence="7" type="ORF">DXV75_11980</name>
</gene>
<evidence type="ECO:0000256" key="5">
    <source>
        <dbReference type="ARBA" id="ARBA00022691"/>
    </source>
</evidence>
<comment type="catalytic activity">
    <reaction evidence="6">
        <text>guanosine(527) in 16S rRNA + S-adenosyl-L-methionine = N(7)-methylguanosine(527) in 16S rRNA + S-adenosyl-L-homocysteine</text>
        <dbReference type="Rhea" id="RHEA:42732"/>
        <dbReference type="Rhea" id="RHEA-COMP:10209"/>
        <dbReference type="Rhea" id="RHEA-COMP:10210"/>
        <dbReference type="ChEBI" id="CHEBI:57856"/>
        <dbReference type="ChEBI" id="CHEBI:59789"/>
        <dbReference type="ChEBI" id="CHEBI:74269"/>
        <dbReference type="ChEBI" id="CHEBI:74480"/>
        <dbReference type="EC" id="2.1.1.170"/>
    </reaction>
</comment>
<dbReference type="Gene3D" id="3.40.50.150">
    <property type="entry name" value="Vaccinia Virus protein VP39"/>
    <property type="match status" value="1"/>
</dbReference>
<evidence type="ECO:0000256" key="4">
    <source>
        <dbReference type="ARBA" id="ARBA00022679"/>
    </source>
</evidence>
<evidence type="ECO:0000256" key="1">
    <source>
        <dbReference type="ARBA" id="ARBA00022490"/>
    </source>
</evidence>
<keyword evidence="2 6" id="KW-0698">rRNA processing</keyword>
<comment type="subcellular location">
    <subcellularLocation>
        <location evidence="6">Cytoplasm</location>
    </subcellularLocation>
</comment>
<organism evidence="7 8">
    <name type="scientific">Alteromonas aestuariivivens</name>
    <dbReference type="NCBI Taxonomy" id="1938339"/>
    <lineage>
        <taxon>Bacteria</taxon>
        <taxon>Pseudomonadati</taxon>
        <taxon>Pseudomonadota</taxon>
        <taxon>Gammaproteobacteria</taxon>
        <taxon>Alteromonadales</taxon>
        <taxon>Alteromonadaceae</taxon>
        <taxon>Alteromonas/Salinimonas group</taxon>
        <taxon>Alteromonas</taxon>
    </lineage>
</organism>
<evidence type="ECO:0000256" key="3">
    <source>
        <dbReference type="ARBA" id="ARBA00022603"/>
    </source>
</evidence>
<keyword evidence="8" id="KW-1185">Reference proteome</keyword>
<reference evidence="8" key="1">
    <citation type="submission" date="2018-08" db="EMBL/GenBank/DDBJ databases">
        <authorList>
            <person name="Zhang J."/>
            <person name="Du Z.-J."/>
        </authorList>
    </citation>
    <scope>NUCLEOTIDE SEQUENCE [LARGE SCALE GENOMIC DNA]</scope>
    <source>
        <strain evidence="8">KCTC 52655</strain>
    </source>
</reference>
<comment type="caution">
    <text evidence="7">The sequence shown here is derived from an EMBL/GenBank/DDBJ whole genome shotgun (WGS) entry which is preliminary data.</text>
</comment>
<name>A0A3D8M4Y2_9ALTE</name>
<keyword evidence="5 6" id="KW-0949">S-adenosyl-L-methionine</keyword>
<dbReference type="OrthoDB" id="9808773at2"/>
<comment type="similarity">
    <text evidence="6">Belongs to the methyltransferase superfamily. RNA methyltransferase RsmG family.</text>
</comment>
<dbReference type="EMBL" id="QRHA01000008">
    <property type="protein sequence ID" value="RDV24793.1"/>
    <property type="molecule type" value="Genomic_DNA"/>
</dbReference>
<dbReference type="SUPFAM" id="SSF53335">
    <property type="entry name" value="S-adenosyl-L-methionine-dependent methyltransferases"/>
    <property type="match status" value="1"/>
</dbReference>
<dbReference type="CDD" id="cd02440">
    <property type="entry name" value="AdoMet_MTases"/>
    <property type="match status" value="1"/>
</dbReference>
<evidence type="ECO:0000313" key="8">
    <source>
        <dbReference type="Proteomes" id="UP000256561"/>
    </source>
</evidence>
<comment type="caution">
    <text evidence="6">Lacks conserved residue(s) required for the propagation of feature annotation.</text>
</comment>
<keyword evidence="4 6" id="KW-0808">Transferase</keyword>
<protein>
    <recommendedName>
        <fullName evidence="6">Ribosomal RNA small subunit methyltransferase G</fullName>
        <ecNumber evidence="6">2.1.1.170</ecNumber>
    </recommendedName>
    <alternativeName>
        <fullName evidence="6">16S rRNA 7-methylguanosine methyltransferase</fullName>
        <shortName evidence="6">16S rRNA m7G methyltransferase</shortName>
    </alternativeName>
</protein>
<dbReference type="Pfam" id="PF02527">
    <property type="entry name" value="GidB"/>
    <property type="match status" value="1"/>
</dbReference>
<dbReference type="NCBIfam" id="TIGR00138">
    <property type="entry name" value="rsmG_gidB"/>
    <property type="match status" value="1"/>
</dbReference>
<keyword evidence="3 6" id="KW-0489">Methyltransferase</keyword>
<dbReference type="HAMAP" id="MF_00074">
    <property type="entry name" value="16SrRNA_methyltr_G"/>
    <property type="match status" value="1"/>
</dbReference>
<comment type="function">
    <text evidence="6">Specifically methylates the N7 position of guanine in position 527 of 16S rRNA.</text>
</comment>